<feature type="compositionally biased region" description="Basic and acidic residues" evidence="1">
    <location>
        <begin position="220"/>
        <end position="236"/>
    </location>
</feature>
<dbReference type="EMBL" id="BQNB010009436">
    <property type="protein sequence ID" value="GJS63509.1"/>
    <property type="molecule type" value="Genomic_DNA"/>
</dbReference>
<accession>A0ABQ4XE74</accession>
<feature type="region of interest" description="Disordered" evidence="1">
    <location>
        <begin position="220"/>
        <end position="262"/>
    </location>
</feature>
<evidence type="ECO:0008006" key="4">
    <source>
        <dbReference type="Google" id="ProtNLM"/>
    </source>
</evidence>
<evidence type="ECO:0000313" key="3">
    <source>
        <dbReference type="Proteomes" id="UP001151760"/>
    </source>
</evidence>
<organism evidence="2 3">
    <name type="scientific">Tanacetum coccineum</name>
    <dbReference type="NCBI Taxonomy" id="301880"/>
    <lineage>
        <taxon>Eukaryota</taxon>
        <taxon>Viridiplantae</taxon>
        <taxon>Streptophyta</taxon>
        <taxon>Embryophyta</taxon>
        <taxon>Tracheophyta</taxon>
        <taxon>Spermatophyta</taxon>
        <taxon>Magnoliopsida</taxon>
        <taxon>eudicotyledons</taxon>
        <taxon>Gunneridae</taxon>
        <taxon>Pentapetalae</taxon>
        <taxon>asterids</taxon>
        <taxon>campanulids</taxon>
        <taxon>Asterales</taxon>
        <taxon>Asteraceae</taxon>
        <taxon>Asteroideae</taxon>
        <taxon>Anthemideae</taxon>
        <taxon>Anthemidinae</taxon>
        <taxon>Tanacetum</taxon>
    </lineage>
</organism>
<reference evidence="2" key="2">
    <citation type="submission" date="2022-01" db="EMBL/GenBank/DDBJ databases">
        <authorList>
            <person name="Yamashiro T."/>
            <person name="Shiraishi A."/>
            <person name="Satake H."/>
            <person name="Nakayama K."/>
        </authorList>
    </citation>
    <scope>NUCLEOTIDE SEQUENCE</scope>
</reference>
<evidence type="ECO:0000256" key="1">
    <source>
        <dbReference type="SAM" id="MobiDB-lite"/>
    </source>
</evidence>
<sequence length="262" mass="29080">MQVLEKEDANLKLLRKLHHLALENNIALIMRNKSDLDTLSMDDLYNNLKVYESEIKGKSSSSSNSQNAKEGIQQFLAIHGTHSSQGSSSSGLLRFKMGLESVEARIVVHEKNEGLNDRFKTQGEGFPRSSPLPYTGNYMPSRPDIILLLDLDDSVYKTNYLGDDEGNGEGRKMLLSPQHAGWDWRSTGNVIGPYLQILKLLDESQSLEEAIADYAGKKTNEKLANEGERNSQEKEAGASNKEVLLGKVLDNADDLPTDTLMP</sequence>
<proteinExistence type="predicted"/>
<comment type="caution">
    <text evidence="2">The sequence shown here is derived from an EMBL/GenBank/DDBJ whole genome shotgun (WGS) entry which is preliminary data.</text>
</comment>
<name>A0ABQ4XE74_9ASTR</name>
<keyword evidence="3" id="KW-1185">Reference proteome</keyword>
<protein>
    <recommendedName>
        <fullName evidence="4">FCP1 homology domain-containing protein</fullName>
    </recommendedName>
</protein>
<gene>
    <name evidence="2" type="ORF">Tco_0678073</name>
</gene>
<dbReference type="Proteomes" id="UP001151760">
    <property type="component" value="Unassembled WGS sequence"/>
</dbReference>
<evidence type="ECO:0000313" key="2">
    <source>
        <dbReference type="EMBL" id="GJS63509.1"/>
    </source>
</evidence>
<reference evidence="2" key="1">
    <citation type="journal article" date="2022" name="Int. J. Mol. Sci.">
        <title>Draft Genome of Tanacetum Coccineum: Genomic Comparison of Closely Related Tanacetum-Family Plants.</title>
        <authorList>
            <person name="Yamashiro T."/>
            <person name="Shiraishi A."/>
            <person name="Nakayama K."/>
            <person name="Satake H."/>
        </authorList>
    </citation>
    <scope>NUCLEOTIDE SEQUENCE</scope>
</reference>